<feature type="transmembrane region" description="Helical" evidence="1">
    <location>
        <begin position="55"/>
        <end position="74"/>
    </location>
</feature>
<keyword evidence="3" id="KW-1185">Reference proteome</keyword>
<keyword evidence="2" id="KW-0808">Transferase</keyword>
<feature type="transmembrane region" description="Helical" evidence="1">
    <location>
        <begin position="86"/>
        <end position="107"/>
    </location>
</feature>
<evidence type="ECO:0000313" key="2">
    <source>
        <dbReference type="EMBL" id="MCW7524919.1"/>
    </source>
</evidence>
<comment type="caution">
    <text evidence="2">The sequence shown here is derived from an EMBL/GenBank/DDBJ whole genome shotgun (WGS) entry which is preliminary data.</text>
</comment>
<feature type="transmembrane region" description="Helical" evidence="1">
    <location>
        <begin position="12"/>
        <end position="35"/>
    </location>
</feature>
<dbReference type="Proteomes" id="UP001208912">
    <property type="component" value="Unassembled WGS sequence"/>
</dbReference>
<dbReference type="PANTHER" id="PTHR23028:SF53">
    <property type="entry name" value="ACYL_TRANSF_3 DOMAIN-CONTAINING PROTEIN"/>
    <property type="match status" value="1"/>
</dbReference>
<name>A0ABT3MDF3_9LEPT</name>
<dbReference type="RefSeq" id="WP_265368870.1">
    <property type="nucleotide sequence ID" value="NZ_JAMQPM010000001.1"/>
</dbReference>
<organism evidence="2 3">
    <name type="scientific">Leptospira soteropolitanensis</name>
    <dbReference type="NCBI Taxonomy" id="2950025"/>
    <lineage>
        <taxon>Bacteria</taxon>
        <taxon>Pseudomonadati</taxon>
        <taxon>Spirochaetota</taxon>
        <taxon>Spirochaetia</taxon>
        <taxon>Leptospirales</taxon>
        <taxon>Leptospiraceae</taxon>
        <taxon>Leptospira</taxon>
    </lineage>
</organism>
<dbReference type="EMBL" id="JAMQPM010000001">
    <property type="protein sequence ID" value="MCW7524919.1"/>
    <property type="molecule type" value="Genomic_DNA"/>
</dbReference>
<keyword evidence="2" id="KW-0012">Acyltransferase</keyword>
<keyword evidence="1" id="KW-0812">Transmembrane</keyword>
<protein>
    <submittedName>
        <fullName evidence="2">Acyltransferase</fullName>
    </submittedName>
</protein>
<keyword evidence="1" id="KW-0472">Membrane</keyword>
<dbReference type="GO" id="GO:0016746">
    <property type="term" value="F:acyltransferase activity"/>
    <property type="evidence" value="ECO:0007669"/>
    <property type="project" value="UniProtKB-KW"/>
</dbReference>
<dbReference type="PANTHER" id="PTHR23028">
    <property type="entry name" value="ACETYLTRANSFERASE"/>
    <property type="match status" value="1"/>
</dbReference>
<proteinExistence type="predicted"/>
<gene>
    <name evidence="2" type="ORF">ND861_01050</name>
</gene>
<sequence length="416" mass="48320">MIIMYASPDTNIGKLLSWKPIVFVGLISYSAYLWHQPLFAFNRYYIGQNDLGTKLTYVLIFFTLLLAWLTWKFIEMPFKNRNRFNRSFIFKFSIILSLFFLLFGYSFSKVFKDYEAEEKTASLLTKHSSVYFTSIRNEAVFMEHLINAQITSPDIVVIGSSRIMQIRSPDQRKLLNLGISGSSFRDIIGMTYLVDKKLKPSIIFIGVDPWLFSALDNIDARYKSLEKAYFSSLGQVQADKNSNASEFKNLIQKFYDITTFSMQIPSNDLPEIKPKKRSDGSHVYDTLYISKSQDEIEAGFEGLLKYNDVQNYSKKSHFKKVKSLEYEFIKFIEAQSLKRNVVLVLSPYHPKLFERMKKELSVIIEIEKIFRKVAKERNIQITGSYDPFVAGCNIEEFFDGMHPKDSCMNKIVSTIH</sequence>
<accession>A0ABT3MDF3</accession>
<keyword evidence="1" id="KW-1133">Transmembrane helix</keyword>
<evidence type="ECO:0000256" key="1">
    <source>
        <dbReference type="SAM" id="Phobius"/>
    </source>
</evidence>
<reference evidence="2 3" key="1">
    <citation type="submission" date="2022-06" db="EMBL/GenBank/DDBJ databases">
        <title>Leptospira isolates from biofilms formed at urban environments.</title>
        <authorList>
            <person name="Ribeiro P.S."/>
            <person name="Sousa T."/>
            <person name="Carvalho N."/>
            <person name="Aburjaile F."/>
            <person name="Neves F."/>
            <person name="Oliveira D."/>
            <person name="Blanco L."/>
            <person name="Lima J."/>
            <person name="Costa F."/>
            <person name="Brenig B."/>
            <person name="Soares S."/>
            <person name="Ramos R."/>
            <person name="Goes-Neto A."/>
            <person name="Matiuzzi M."/>
            <person name="Azevedo V."/>
            <person name="Ristow P."/>
        </authorList>
    </citation>
    <scope>NUCLEOTIDE SEQUENCE [LARGE SCALE GENOMIC DNA]</scope>
    <source>
        <strain evidence="2 3">VSF19</strain>
    </source>
</reference>
<evidence type="ECO:0000313" key="3">
    <source>
        <dbReference type="Proteomes" id="UP001208912"/>
    </source>
</evidence>
<dbReference type="InterPro" id="IPR050879">
    <property type="entry name" value="Acyltransferase_3"/>
</dbReference>
<dbReference type="SUPFAM" id="SSF52266">
    <property type="entry name" value="SGNH hydrolase"/>
    <property type="match status" value="1"/>
</dbReference>